<feature type="region of interest" description="Disordered" evidence="1">
    <location>
        <begin position="173"/>
        <end position="193"/>
    </location>
</feature>
<accession>A0A0A9CTU0</accession>
<name>A0A0A9CTU0_ARUDO</name>
<dbReference type="EMBL" id="GBRH01221090">
    <property type="protein sequence ID" value="JAD76805.1"/>
    <property type="molecule type" value="Transcribed_RNA"/>
</dbReference>
<evidence type="ECO:0000256" key="1">
    <source>
        <dbReference type="SAM" id="MobiDB-lite"/>
    </source>
</evidence>
<evidence type="ECO:0000313" key="2">
    <source>
        <dbReference type="EMBL" id="JAD76805.1"/>
    </source>
</evidence>
<sequence>MTRRHVPMHSQNIKHNAVPDAVELDYLYSQFSPFDRFMKRTPNSLSEKMNSIEKFLYTDHESAVGQLSPDNMVHQIHSESGPPRLLNSKNYEKSGTINQPWNTSISYNLSLNPILKNAACPHTDSDLQQKSKNRALASFDFESVTDPCEVYCGKRTSFLDESVDGAATVVQSSAEVSRQPDRSSNLLQPQASSHAYLASSGEMAARDNLQENASG</sequence>
<proteinExistence type="predicted"/>
<protein>
    <submittedName>
        <fullName evidence="2">Uncharacterized protein</fullName>
    </submittedName>
</protein>
<reference evidence="2" key="2">
    <citation type="journal article" date="2015" name="Data Brief">
        <title>Shoot transcriptome of the giant reed, Arundo donax.</title>
        <authorList>
            <person name="Barrero R.A."/>
            <person name="Guerrero F.D."/>
            <person name="Moolhuijzen P."/>
            <person name="Goolsby J.A."/>
            <person name="Tidwell J."/>
            <person name="Bellgard S.E."/>
            <person name="Bellgard M.I."/>
        </authorList>
    </citation>
    <scope>NUCLEOTIDE SEQUENCE</scope>
    <source>
        <tissue evidence="2">Shoot tissue taken approximately 20 cm above the soil surface</tissue>
    </source>
</reference>
<dbReference type="AlphaFoldDB" id="A0A0A9CTU0"/>
<organism evidence="2">
    <name type="scientific">Arundo donax</name>
    <name type="common">Giant reed</name>
    <name type="synonym">Donax arundinaceus</name>
    <dbReference type="NCBI Taxonomy" id="35708"/>
    <lineage>
        <taxon>Eukaryota</taxon>
        <taxon>Viridiplantae</taxon>
        <taxon>Streptophyta</taxon>
        <taxon>Embryophyta</taxon>
        <taxon>Tracheophyta</taxon>
        <taxon>Spermatophyta</taxon>
        <taxon>Magnoliopsida</taxon>
        <taxon>Liliopsida</taxon>
        <taxon>Poales</taxon>
        <taxon>Poaceae</taxon>
        <taxon>PACMAD clade</taxon>
        <taxon>Arundinoideae</taxon>
        <taxon>Arundineae</taxon>
        <taxon>Arundo</taxon>
    </lineage>
</organism>
<reference evidence="2" key="1">
    <citation type="submission" date="2014-09" db="EMBL/GenBank/DDBJ databases">
        <authorList>
            <person name="Magalhaes I.L.F."/>
            <person name="Oliveira U."/>
            <person name="Santos F.R."/>
            <person name="Vidigal T.H.D.A."/>
            <person name="Brescovit A.D."/>
            <person name="Santos A.J."/>
        </authorList>
    </citation>
    <scope>NUCLEOTIDE SEQUENCE</scope>
    <source>
        <tissue evidence="2">Shoot tissue taken approximately 20 cm above the soil surface</tissue>
    </source>
</reference>